<keyword evidence="2" id="KW-1003">Cell membrane</keyword>
<feature type="transmembrane region" description="Helical" evidence="6">
    <location>
        <begin position="677"/>
        <end position="702"/>
    </location>
</feature>
<dbReference type="InterPro" id="IPR003838">
    <property type="entry name" value="ABC3_permease_C"/>
</dbReference>
<gene>
    <name evidence="9" type="ORF">PbJCM13498_30050</name>
</gene>
<dbReference type="InterPro" id="IPR025857">
    <property type="entry name" value="MacB_PCD"/>
</dbReference>
<dbReference type="GO" id="GO:0005886">
    <property type="term" value="C:plasma membrane"/>
    <property type="evidence" value="ECO:0007669"/>
    <property type="project" value="UniProtKB-SubCell"/>
</dbReference>
<keyword evidence="10" id="KW-1185">Reference proteome</keyword>
<comment type="caution">
    <text evidence="9">The sequence shown here is derived from an EMBL/GenBank/DDBJ whole genome shotgun (WGS) entry which is preliminary data.</text>
</comment>
<reference evidence="9 10" key="1">
    <citation type="submission" date="2019-10" db="EMBL/GenBank/DDBJ databases">
        <title>Prolixibacter strains distinguished by the presence of nitrate reductase genes were adept at nitrate-dependent anaerobic corrosion of metallic iron and carbon steel.</title>
        <authorList>
            <person name="Iino T."/>
            <person name="Shono N."/>
            <person name="Ito K."/>
            <person name="Nakamura R."/>
            <person name="Sueoka K."/>
            <person name="Harayama S."/>
            <person name="Ohkuma M."/>
        </authorList>
    </citation>
    <scope>NUCLEOTIDE SEQUENCE [LARGE SCALE GENOMIC DNA]</scope>
    <source>
        <strain evidence="9 10">JCM 13498</strain>
    </source>
</reference>
<evidence type="ECO:0000256" key="6">
    <source>
        <dbReference type="SAM" id="Phobius"/>
    </source>
</evidence>
<feature type="transmembrane region" description="Helical" evidence="6">
    <location>
        <begin position="344"/>
        <end position="363"/>
    </location>
</feature>
<dbReference type="Pfam" id="PF02687">
    <property type="entry name" value="FtsX"/>
    <property type="match status" value="2"/>
</dbReference>
<keyword evidence="3 6" id="KW-0812">Transmembrane</keyword>
<dbReference type="PANTHER" id="PTHR30572">
    <property type="entry name" value="MEMBRANE COMPONENT OF TRANSPORTER-RELATED"/>
    <property type="match status" value="1"/>
</dbReference>
<dbReference type="GO" id="GO:0022857">
    <property type="term" value="F:transmembrane transporter activity"/>
    <property type="evidence" value="ECO:0007669"/>
    <property type="project" value="TreeGrafter"/>
</dbReference>
<feature type="domain" description="MacB-like periplasmic core" evidence="8">
    <location>
        <begin position="459"/>
        <end position="636"/>
    </location>
</feature>
<sequence>MLNLSNIIMVFRNARKNSALTFAKLFGISISFAVILFAAGYVYYETSFDKFVPDKDKIFRIYIKGNLNGDEADYAVTSAAMAEAIVHDIPEVTQATRIKPDRDANIHYHNEIIKGGPLLFADPNFFSFFHLPVKKASSNLFGSKNDIAISESLAVKLFGNTDAALDKVVKLMDEDCVITGVFKDFPKNFHLQYQVVQSIEKTEPEKQPFGSQSYYTYIKTNTANPDIDKLSFQLTKTVYTHAPIGDVDGAKAKTWDDLKANDSLYLFYMVEPLTAIHFSNHKFDPAVTASKTYVYGAIILALLVLLISSINFTNLTIANLSTRLKEIGIRKTTGAFSRQIASQFLYESLIFWTIGFFLAIVLYEIGGQPLAHYLNLNIQISTILLIKIFLLTFLGLLLFNMLTNILPIYYVSKRKVLNLLKDEKNSHHRFTVKNSFVFLQFVLSALIILSSIFVQKQISYMVNKNRGYDANNVLMFSFYELSDANRQSFINDLKAYTAVKDVTTSDVSFGKNDPGMNSAYFETENEENYFHTSVMHVDDEFQKTFDLKMNEGRFFDTNHPTDDKAVILNQTAANEYHKKGSLIGKELLIDNSRFHVIGITKDFNYRSLYHKIQPLIILRAENSGNVFVKFRNNETSEVIALLQKQWKKFHINRPIQYEFHNAVLASQYGRDQQAKKLMLILSILSITIAAVGLYAISLFTIISKTKEIGIRKVNGANISEVMTLLNKDFIKWVAIAFVVATPIAWYVMNLWLENFAYRTGLSWWVFALAGILSFAIALLTVSWQSYKAATRNPVDALRYE</sequence>
<dbReference type="Proteomes" id="UP000391834">
    <property type="component" value="Unassembled WGS sequence"/>
</dbReference>
<dbReference type="EMBL" id="BLAX01000001">
    <property type="protein sequence ID" value="GET34142.1"/>
    <property type="molecule type" value="Genomic_DNA"/>
</dbReference>
<evidence type="ECO:0000256" key="2">
    <source>
        <dbReference type="ARBA" id="ARBA00022475"/>
    </source>
</evidence>
<feature type="domain" description="MacB-like periplasmic core" evidence="8">
    <location>
        <begin position="25"/>
        <end position="221"/>
    </location>
</feature>
<dbReference type="RefSeq" id="WP_025864006.1">
    <property type="nucleotide sequence ID" value="NZ_BLAX01000001.1"/>
</dbReference>
<organism evidence="9 10">
    <name type="scientific">Prolixibacter bellariivorans</name>
    <dbReference type="NCBI Taxonomy" id="314319"/>
    <lineage>
        <taxon>Bacteria</taxon>
        <taxon>Pseudomonadati</taxon>
        <taxon>Bacteroidota</taxon>
        <taxon>Bacteroidia</taxon>
        <taxon>Marinilabiliales</taxon>
        <taxon>Prolixibacteraceae</taxon>
        <taxon>Prolixibacter</taxon>
    </lineage>
</organism>
<accession>A0A5M4B200</accession>
<evidence type="ECO:0000256" key="5">
    <source>
        <dbReference type="ARBA" id="ARBA00023136"/>
    </source>
</evidence>
<evidence type="ECO:0000313" key="10">
    <source>
        <dbReference type="Proteomes" id="UP000391834"/>
    </source>
</evidence>
<keyword evidence="4 6" id="KW-1133">Transmembrane helix</keyword>
<dbReference type="AlphaFoldDB" id="A0A5M4B200"/>
<evidence type="ECO:0000259" key="7">
    <source>
        <dbReference type="Pfam" id="PF02687"/>
    </source>
</evidence>
<feature type="domain" description="ABC3 transporter permease C-terminal" evidence="7">
    <location>
        <begin position="680"/>
        <end position="793"/>
    </location>
</feature>
<feature type="domain" description="ABC3 transporter permease C-terminal" evidence="7">
    <location>
        <begin position="298"/>
        <end position="414"/>
    </location>
</feature>
<dbReference type="Pfam" id="PF12704">
    <property type="entry name" value="MacB_PCD"/>
    <property type="match status" value="2"/>
</dbReference>
<dbReference type="InterPro" id="IPR050250">
    <property type="entry name" value="Macrolide_Exporter_MacB"/>
</dbReference>
<dbReference type="OrthoDB" id="905059at2"/>
<comment type="subcellular location">
    <subcellularLocation>
        <location evidence="1">Cell membrane</location>
        <topology evidence="1">Multi-pass membrane protein</topology>
    </subcellularLocation>
</comment>
<feature type="transmembrane region" description="Helical" evidence="6">
    <location>
        <begin position="729"/>
        <end position="748"/>
    </location>
</feature>
<evidence type="ECO:0000256" key="3">
    <source>
        <dbReference type="ARBA" id="ARBA00022692"/>
    </source>
</evidence>
<feature type="transmembrane region" description="Helical" evidence="6">
    <location>
        <begin position="760"/>
        <end position="781"/>
    </location>
</feature>
<name>A0A5M4B200_9BACT</name>
<evidence type="ECO:0000313" key="9">
    <source>
        <dbReference type="EMBL" id="GET34142.1"/>
    </source>
</evidence>
<feature type="transmembrane region" description="Helical" evidence="6">
    <location>
        <begin position="293"/>
        <end position="317"/>
    </location>
</feature>
<feature type="transmembrane region" description="Helical" evidence="6">
    <location>
        <begin position="432"/>
        <end position="454"/>
    </location>
</feature>
<protein>
    <submittedName>
        <fullName evidence="9">ABC transporter permease</fullName>
    </submittedName>
</protein>
<feature type="transmembrane region" description="Helical" evidence="6">
    <location>
        <begin position="383"/>
        <end position="411"/>
    </location>
</feature>
<evidence type="ECO:0000259" key="8">
    <source>
        <dbReference type="Pfam" id="PF12704"/>
    </source>
</evidence>
<feature type="transmembrane region" description="Helical" evidence="6">
    <location>
        <begin position="21"/>
        <end position="44"/>
    </location>
</feature>
<evidence type="ECO:0000256" key="1">
    <source>
        <dbReference type="ARBA" id="ARBA00004651"/>
    </source>
</evidence>
<proteinExistence type="predicted"/>
<keyword evidence="5 6" id="KW-0472">Membrane</keyword>
<evidence type="ECO:0000256" key="4">
    <source>
        <dbReference type="ARBA" id="ARBA00022989"/>
    </source>
</evidence>
<dbReference type="PANTHER" id="PTHR30572:SF18">
    <property type="entry name" value="ABC-TYPE MACROLIDE FAMILY EXPORT SYSTEM PERMEASE COMPONENT 2"/>
    <property type="match status" value="1"/>
</dbReference>